<dbReference type="InterPro" id="IPR000014">
    <property type="entry name" value="PAS"/>
</dbReference>
<dbReference type="NCBIfam" id="TIGR00229">
    <property type="entry name" value="sensory_box"/>
    <property type="match status" value="1"/>
</dbReference>
<dbReference type="InterPro" id="IPR000780">
    <property type="entry name" value="CheR_MeTrfase"/>
</dbReference>
<dbReference type="CDD" id="cd00130">
    <property type="entry name" value="PAS"/>
    <property type="match status" value="1"/>
</dbReference>
<dbReference type="Pfam" id="PF13426">
    <property type="entry name" value="PAS_9"/>
    <property type="match status" value="1"/>
</dbReference>
<dbReference type="InterPro" id="IPR000673">
    <property type="entry name" value="Sig_transdc_resp-reg_Me-estase"/>
</dbReference>
<dbReference type="InterPro" id="IPR011006">
    <property type="entry name" value="CheY-like_superfamily"/>
</dbReference>
<dbReference type="PANTHER" id="PTHR24422">
    <property type="entry name" value="CHEMOTAXIS PROTEIN METHYLTRANSFERASE"/>
    <property type="match status" value="1"/>
</dbReference>
<feature type="modified residue" description="4-aspartylphosphate" evidence="4">
    <location>
        <position position="1281"/>
    </location>
</feature>
<keyword evidence="14" id="KW-1185">Reference proteome</keyword>
<dbReference type="CDD" id="cd00082">
    <property type="entry name" value="HisKA"/>
    <property type="match status" value="1"/>
</dbReference>
<dbReference type="Pfam" id="PF03705">
    <property type="entry name" value="CheR_N"/>
    <property type="match status" value="1"/>
</dbReference>
<dbReference type="Pfam" id="PF01339">
    <property type="entry name" value="CheB_methylest"/>
    <property type="match status" value="1"/>
</dbReference>
<dbReference type="SUPFAM" id="SSF47384">
    <property type="entry name" value="Homodimeric domain of signal transducing histidine kinase"/>
    <property type="match status" value="1"/>
</dbReference>
<dbReference type="InterPro" id="IPR003594">
    <property type="entry name" value="HATPase_dom"/>
</dbReference>
<dbReference type="Gene3D" id="3.40.50.180">
    <property type="entry name" value="Methylesterase CheB, C-terminal domain"/>
    <property type="match status" value="1"/>
</dbReference>
<dbReference type="PANTHER" id="PTHR24422:SF27">
    <property type="entry name" value="PROTEIN-GLUTAMATE O-METHYLTRANSFERASE"/>
    <property type="match status" value="1"/>
</dbReference>
<dbReference type="InterPro" id="IPR001610">
    <property type="entry name" value="PAC"/>
</dbReference>
<dbReference type="SMART" id="SM00086">
    <property type="entry name" value="PAC"/>
    <property type="match status" value="2"/>
</dbReference>
<keyword evidence="13" id="KW-0808">Transferase</keyword>
<dbReference type="SMART" id="SM00091">
    <property type="entry name" value="PAS"/>
    <property type="match status" value="2"/>
</dbReference>
<dbReference type="GO" id="GO:0000156">
    <property type="term" value="F:phosphorelay response regulator activity"/>
    <property type="evidence" value="ECO:0007669"/>
    <property type="project" value="InterPro"/>
</dbReference>
<dbReference type="GO" id="GO:0008984">
    <property type="term" value="F:protein-glutamate methylesterase activity"/>
    <property type="evidence" value="ECO:0007669"/>
    <property type="project" value="InterPro"/>
</dbReference>
<dbReference type="InterPro" id="IPR036097">
    <property type="entry name" value="HisK_dim/P_sf"/>
</dbReference>
<feature type="domain" description="CheR-type methyltransferase" evidence="12">
    <location>
        <begin position="237"/>
        <end position="500"/>
    </location>
</feature>
<comment type="catalytic activity">
    <reaction evidence="1">
        <text>ATP + protein L-histidine = ADP + protein N-phospho-L-histidine.</text>
        <dbReference type="EC" id="2.7.13.3"/>
    </reaction>
</comment>
<dbReference type="PROSITE" id="PS50112">
    <property type="entry name" value="PAS"/>
    <property type="match status" value="1"/>
</dbReference>
<dbReference type="Gene3D" id="3.30.565.10">
    <property type="entry name" value="Histidine kinase-like ATPase, C-terminal domain"/>
    <property type="match status" value="1"/>
</dbReference>
<feature type="active site" evidence="3">
    <location>
        <position position="68"/>
    </location>
</feature>
<dbReference type="InterPro" id="IPR022642">
    <property type="entry name" value="CheR_C"/>
</dbReference>
<dbReference type="SUPFAM" id="SSF47757">
    <property type="entry name" value="Chemotaxis receptor methyltransferase CheR, N-terminal domain"/>
    <property type="match status" value="1"/>
</dbReference>
<keyword evidence="13" id="KW-0418">Kinase</keyword>
<dbReference type="RefSeq" id="WP_145280217.1">
    <property type="nucleotide sequence ID" value="NZ_CP036291.1"/>
</dbReference>
<feature type="domain" description="PAC" evidence="10">
    <location>
        <begin position="932"/>
        <end position="986"/>
    </location>
</feature>
<evidence type="ECO:0000259" key="10">
    <source>
        <dbReference type="PROSITE" id="PS50113"/>
    </source>
</evidence>
<dbReference type="SUPFAM" id="SSF52172">
    <property type="entry name" value="CheY-like"/>
    <property type="match status" value="1"/>
</dbReference>
<evidence type="ECO:0000259" key="12">
    <source>
        <dbReference type="PROSITE" id="PS50123"/>
    </source>
</evidence>
<reference evidence="13 14" key="1">
    <citation type="submission" date="2019-02" db="EMBL/GenBank/DDBJ databases">
        <title>Deep-cultivation of Planctomycetes and their phenomic and genomic characterization uncovers novel biology.</title>
        <authorList>
            <person name="Wiegand S."/>
            <person name="Jogler M."/>
            <person name="Boedeker C."/>
            <person name="Pinto D."/>
            <person name="Vollmers J."/>
            <person name="Rivas-Marin E."/>
            <person name="Kohn T."/>
            <person name="Peeters S.H."/>
            <person name="Heuer A."/>
            <person name="Rast P."/>
            <person name="Oberbeckmann S."/>
            <person name="Bunk B."/>
            <person name="Jeske O."/>
            <person name="Meyerdierks A."/>
            <person name="Storesund J.E."/>
            <person name="Kallscheuer N."/>
            <person name="Luecker S."/>
            <person name="Lage O.M."/>
            <person name="Pohl T."/>
            <person name="Merkel B.J."/>
            <person name="Hornburger P."/>
            <person name="Mueller R.-W."/>
            <person name="Bruemmer F."/>
            <person name="Labrenz M."/>
            <person name="Spormann A.M."/>
            <person name="Op den Camp H."/>
            <person name="Overmann J."/>
            <person name="Amann R."/>
            <person name="Jetten M.S.M."/>
            <person name="Mascher T."/>
            <person name="Medema M.H."/>
            <person name="Devos D.P."/>
            <person name="Kaster A.-K."/>
            <person name="Ovreas L."/>
            <person name="Rohde M."/>
            <person name="Galperin M.Y."/>
            <person name="Jogler C."/>
        </authorList>
    </citation>
    <scope>NUCLEOTIDE SEQUENCE [LARGE SCALE GENOMIC DNA]</scope>
    <source>
        <strain evidence="13 14">Pla175</strain>
    </source>
</reference>
<keyword evidence="4" id="KW-0597">Phosphoprotein</keyword>
<dbReference type="CDD" id="cd17580">
    <property type="entry name" value="REC_2_DhkD-like"/>
    <property type="match status" value="1"/>
</dbReference>
<feature type="active site" evidence="3">
    <location>
        <position position="160"/>
    </location>
</feature>
<dbReference type="SMART" id="SM00448">
    <property type="entry name" value="REC"/>
    <property type="match status" value="1"/>
</dbReference>
<evidence type="ECO:0000259" key="7">
    <source>
        <dbReference type="PROSITE" id="PS50109"/>
    </source>
</evidence>
<dbReference type="GO" id="GO:0005737">
    <property type="term" value="C:cytoplasm"/>
    <property type="evidence" value="ECO:0007669"/>
    <property type="project" value="InterPro"/>
</dbReference>
<dbReference type="SUPFAM" id="SSF52738">
    <property type="entry name" value="Methylesterase CheB, C-terminal domain"/>
    <property type="match status" value="1"/>
</dbReference>
<evidence type="ECO:0000256" key="1">
    <source>
        <dbReference type="ARBA" id="ARBA00000085"/>
    </source>
</evidence>
<dbReference type="Gene3D" id="3.40.50.2300">
    <property type="match status" value="1"/>
</dbReference>
<dbReference type="Pfam" id="PF02518">
    <property type="entry name" value="HATPase_c"/>
    <property type="match status" value="1"/>
</dbReference>
<dbReference type="GO" id="GO:0006935">
    <property type="term" value="P:chemotaxis"/>
    <property type="evidence" value="ECO:0007669"/>
    <property type="project" value="UniProtKB-UniRule"/>
</dbReference>
<dbReference type="SMART" id="SM00388">
    <property type="entry name" value="HisKA"/>
    <property type="match status" value="1"/>
</dbReference>
<dbReference type="InterPro" id="IPR022641">
    <property type="entry name" value="CheR_N"/>
</dbReference>
<dbReference type="OrthoDB" id="288469at2"/>
<dbReference type="EC" id="2.7.13.3" evidence="2"/>
<feature type="domain" description="Response regulatory" evidence="8">
    <location>
        <begin position="1232"/>
        <end position="1347"/>
    </location>
</feature>
<dbReference type="InterPro" id="IPR050903">
    <property type="entry name" value="Bact_Chemotaxis_MeTrfase"/>
</dbReference>
<protein>
    <recommendedName>
        <fullName evidence="2">histidine kinase</fullName>
        <ecNumber evidence="2">2.7.13.3</ecNumber>
    </recommendedName>
</protein>
<dbReference type="KEGG" id="pnd:Pla175_00780"/>
<dbReference type="GO" id="GO:0008757">
    <property type="term" value="F:S-adenosylmethionine-dependent methyltransferase activity"/>
    <property type="evidence" value="ECO:0007669"/>
    <property type="project" value="InterPro"/>
</dbReference>
<sequence>MQATPQPRSDDLAAAAAVASPRTEPEPADPACFHVVAIGASAGGLESLEKFFRDMPLDSGMAFVVLQHLSPDFRSLMDELLARQTKIRICKAEDDMAVEPNTIYLNPPRKNMIVSGGNLYLSDLDPNESLALPIDQFFRSLASDYRRQAIAVVLSGTGSDGSRGVRDVYEAGGLVLAETEETAKFDGMPRSAQETGCVHLALPPDAMPEALVSYVNQSLSPQDFADQVFVPPRLGGMERIFRLIRDAYGIDFSFYKPNTVVRRVERRVSLMHSGSIDAYVRQVESDPEELNALYRDLLIGVTRFFRDRDAFDYLKEEVFPELIQGKASGEELRVWVAGCASGEEAYSIAILVEEAMRDAGKSLEVKLFATDIHPTSLEVAAAGVYPSESFTQVSTERLERYFQPVSGGRFQVRTALRQMVVFAKHNVFKDAPFTKLDLISCRNLLIYLQPLAQKKALSLFHFGLRPRGILVLGPSESPGDLKDELESCNNRWKVFRKRRDVRLPAEVRLTPLAPREAAPQRTLVPPPPPPPPHRSLLRAYDALLARIASAAYLIDDARNVLHVFGDGQQHLQPRGGRLSLDLLEMVQEDLRPVLGAAIQRVRGGAEPVATTAVKLDSDQGERELSVRVERLHDPTVGQTWMLVTLAGREAPAERGAPADAVPASDFSSARVDDLEVELRYARENLQNTVEELETSNEELQATNEELVASNEELQSTNEELHSVNEELYTVNGEYQNKIAELTELTHDMENLLESTEIGTIFLDRDLAIRKYTGKVAAWFDLVSRDVGRKISAFSNNLGYAGLIEDLGRVLESGQPLEREVRDQSGKWLLLRLHPYRGEGAPAGVVMTLIDISNLKRMEREAARLALVARHTDNAVVITDPAGLTEWVNEGFTRITGFDLQDVLGKKPGEVLQGPESSTDTIRVMRERIQEKKGFNVEIVNYSKHGRSYWLAIEARPMFDDSGEMTGFMAIERDVTDLKRAQARAQEEVARRDEFLAMLSHELRNPLGAIKNGLEVLERSGELDDRKEIEGVLTAQVAQMTRLLDDLLDVSRIRQNKVLIQKRPIDLKRTAEDAIAAVMPLAESRGCPLRVQLSEEPVVVLGDAARLQQVQVNLLTNAIRHSAPGDPVDLLLEMHGDCAVITVQDQGEGISPELQSKVFDLFFQARPGIARSEGGLGVGLSLVRDFVAKHAGTVAVYSEGVGEGTRFVVTLPVHHGVADRAEQHKPIAAQPLRIVIVEDQEANRRMLRRVLELDGHQVWEADSASQGIDAIQEHRPDLALVDIGLPDMPGYEIARRLRRDDHHASLLVALTGYGQASDVETALEAGFDAHLAKPLDLNHLARCLATAHVGRGVAEPTGSE</sequence>
<dbReference type="GO" id="GO:0000155">
    <property type="term" value="F:phosphorelay sensor kinase activity"/>
    <property type="evidence" value="ECO:0007669"/>
    <property type="project" value="InterPro"/>
</dbReference>
<dbReference type="PROSITE" id="PS50123">
    <property type="entry name" value="CHER"/>
    <property type="match status" value="1"/>
</dbReference>
<dbReference type="InterPro" id="IPR001789">
    <property type="entry name" value="Sig_transdc_resp-reg_receiver"/>
</dbReference>
<accession>A0A518D5I6</accession>
<dbReference type="PROSITE" id="PS50122">
    <property type="entry name" value="CHEB"/>
    <property type="match status" value="1"/>
</dbReference>
<dbReference type="Pfam" id="PF01739">
    <property type="entry name" value="CheR"/>
    <property type="match status" value="1"/>
</dbReference>
<dbReference type="InterPro" id="IPR005467">
    <property type="entry name" value="His_kinase_dom"/>
</dbReference>
<dbReference type="Gene3D" id="3.40.50.150">
    <property type="entry name" value="Vaccinia Virus protein VP39"/>
    <property type="match status" value="1"/>
</dbReference>
<dbReference type="CDD" id="cd16434">
    <property type="entry name" value="CheB-CheR_fusion"/>
    <property type="match status" value="1"/>
</dbReference>
<dbReference type="SUPFAM" id="SSF55874">
    <property type="entry name" value="ATPase domain of HSP90 chaperone/DNA topoisomerase II/histidine kinase"/>
    <property type="match status" value="1"/>
</dbReference>
<proteinExistence type="predicted"/>
<evidence type="ECO:0000313" key="14">
    <source>
        <dbReference type="Proteomes" id="UP000317429"/>
    </source>
</evidence>
<dbReference type="Gene3D" id="1.10.287.130">
    <property type="match status" value="1"/>
</dbReference>
<keyword evidence="3" id="KW-0145">Chemotaxis</keyword>
<organism evidence="13 14">
    <name type="scientific">Pirellulimonas nuda</name>
    <dbReference type="NCBI Taxonomy" id="2528009"/>
    <lineage>
        <taxon>Bacteria</taxon>
        <taxon>Pseudomonadati</taxon>
        <taxon>Planctomycetota</taxon>
        <taxon>Planctomycetia</taxon>
        <taxon>Pirellulales</taxon>
        <taxon>Lacipirellulaceae</taxon>
        <taxon>Pirellulimonas</taxon>
    </lineage>
</organism>
<dbReference type="SUPFAM" id="SSF53335">
    <property type="entry name" value="S-adenosyl-L-methionine-dependent methyltransferases"/>
    <property type="match status" value="1"/>
</dbReference>
<dbReference type="InterPro" id="IPR036890">
    <property type="entry name" value="HATPase_C_sf"/>
</dbReference>
<dbReference type="InterPro" id="IPR000700">
    <property type="entry name" value="PAS-assoc_C"/>
</dbReference>
<dbReference type="Pfam" id="PF00512">
    <property type="entry name" value="HisKA"/>
    <property type="match status" value="1"/>
</dbReference>
<dbReference type="Pfam" id="PF13596">
    <property type="entry name" value="PAS_10"/>
    <property type="match status" value="1"/>
</dbReference>
<dbReference type="InterPro" id="IPR035909">
    <property type="entry name" value="CheB_C"/>
</dbReference>
<dbReference type="Pfam" id="PF00072">
    <property type="entry name" value="Response_reg"/>
    <property type="match status" value="1"/>
</dbReference>
<dbReference type="PRINTS" id="PR00996">
    <property type="entry name" value="CHERMTFRASE"/>
</dbReference>
<feature type="active site" evidence="3">
    <location>
        <position position="41"/>
    </location>
</feature>
<feature type="region of interest" description="Disordered" evidence="6">
    <location>
        <begin position="1"/>
        <end position="27"/>
    </location>
</feature>
<dbReference type="InterPro" id="IPR003661">
    <property type="entry name" value="HisK_dim/P_dom"/>
</dbReference>
<dbReference type="Gene3D" id="3.30.450.20">
    <property type="entry name" value="PAS domain"/>
    <property type="match status" value="2"/>
</dbReference>
<evidence type="ECO:0000256" key="2">
    <source>
        <dbReference type="ARBA" id="ARBA00012438"/>
    </source>
</evidence>
<gene>
    <name evidence="13" type="primary">luxQ_1</name>
    <name evidence="13" type="ORF">Pla175_00780</name>
</gene>
<feature type="domain" description="Histidine kinase" evidence="7">
    <location>
        <begin position="997"/>
        <end position="1214"/>
    </location>
</feature>
<feature type="domain" description="CheB-type methylesterase" evidence="11">
    <location>
        <begin position="25"/>
        <end position="218"/>
    </location>
</feature>
<evidence type="ECO:0000259" key="11">
    <source>
        <dbReference type="PROSITE" id="PS50122"/>
    </source>
</evidence>
<evidence type="ECO:0000313" key="13">
    <source>
        <dbReference type="EMBL" id="QDU86728.1"/>
    </source>
</evidence>
<dbReference type="InterPro" id="IPR029063">
    <property type="entry name" value="SAM-dependent_MTases_sf"/>
</dbReference>
<feature type="coiled-coil region" evidence="5">
    <location>
        <begin position="671"/>
        <end position="754"/>
    </location>
</feature>
<dbReference type="PROSITE" id="PS50109">
    <property type="entry name" value="HIS_KIN"/>
    <property type="match status" value="1"/>
</dbReference>
<keyword evidence="3" id="KW-0378">Hydrolase</keyword>
<feature type="domain" description="PAS" evidence="9">
    <location>
        <begin position="860"/>
        <end position="931"/>
    </location>
</feature>
<evidence type="ECO:0000259" key="9">
    <source>
        <dbReference type="PROSITE" id="PS50112"/>
    </source>
</evidence>
<dbReference type="SUPFAM" id="SSF55785">
    <property type="entry name" value="PYP-like sensor domain (PAS domain)"/>
    <property type="match status" value="2"/>
</dbReference>
<dbReference type="EMBL" id="CP036291">
    <property type="protein sequence ID" value="QDU86728.1"/>
    <property type="molecule type" value="Genomic_DNA"/>
</dbReference>
<name>A0A518D5I6_9BACT</name>
<evidence type="ECO:0000259" key="8">
    <source>
        <dbReference type="PROSITE" id="PS50110"/>
    </source>
</evidence>
<dbReference type="SMART" id="SM00387">
    <property type="entry name" value="HATPase_c"/>
    <property type="match status" value="1"/>
</dbReference>
<evidence type="ECO:0000256" key="4">
    <source>
        <dbReference type="PROSITE-ProRule" id="PRU00169"/>
    </source>
</evidence>
<dbReference type="Proteomes" id="UP000317429">
    <property type="component" value="Chromosome"/>
</dbReference>
<evidence type="ECO:0000256" key="6">
    <source>
        <dbReference type="SAM" id="MobiDB-lite"/>
    </source>
</evidence>
<dbReference type="PROSITE" id="PS50110">
    <property type="entry name" value="RESPONSE_REGULATORY"/>
    <property type="match status" value="1"/>
</dbReference>
<keyword evidence="5" id="KW-0175">Coiled coil</keyword>
<dbReference type="SMART" id="SM00138">
    <property type="entry name" value="MeTrc"/>
    <property type="match status" value="1"/>
</dbReference>
<evidence type="ECO:0000256" key="5">
    <source>
        <dbReference type="SAM" id="Coils"/>
    </source>
</evidence>
<dbReference type="InterPro" id="IPR035965">
    <property type="entry name" value="PAS-like_dom_sf"/>
</dbReference>
<dbReference type="PROSITE" id="PS50113">
    <property type="entry name" value="PAC"/>
    <property type="match status" value="1"/>
</dbReference>
<evidence type="ECO:0000256" key="3">
    <source>
        <dbReference type="PROSITE-ProRule" id="PRU00050"/>
    </source>
</evidence>